<sequence>MSPQPSDLDLSALVSNASCVDDYDPNAMSVTQARHYIQQFLSPVSETETVAIKASLGRVLAVPVTSGLNVPGNDNSAMDGFAFRHAEASNALKVIGTAFAGAPFNAEIPTGCCIKIMTGAVVPPTVDTVIMQEHTSTQGEWVTLTKLPAPGANIRLTGEDIAAGQAVLARGHRIEPADMGLLASLGVAEIEVYRRLKVAFFSTGDELVSVGQPLQQGQIYDSNRYSLWGVLQAAGVEINDLGNVADDPAALEKTLLKAAAEHDVVITTGGVSVGEADFMKQLLAKHGQVLFWKINMKPGRPLAYGKIGGAHYFGLPGNPVSAMVTFYQFVQDALKHLMGTADLTSPAFKVECVNAIKKATGRTEFQRGILFKDGEDWKVKTTGEQGSGILSSMSRANCFIVLSEKTGALAAGAIVEVQPFQGAC</sequence>
<comment type="function">
    <text evidence="1 6">Catalyzes the insertion of molybdate into adenylated molybdopterin with the concomitant release of AMP.</text>
</comment>
<comment type="pathway">
    <text evidence="2 6">Cofactor biosynthesis; molybdopterin biosynthesis.</text>
</comment>
<dbReference type="InterPro" id="IPR036425">
    <property type="entry name" value="MoaB/Mog-like_dom_sf"/>
</dbReference>
<evidence type="ECO:0000313" key="8">
    <source>
        <dbReference type="EMBL" id="MFD1123086.1"/>
    </source>
</evidence>
<dbReference type="Gene3D" id="3.90.105.10">
    <property type="entry name" value="Molybdopterin biosynthesis moea protein, domain 2"/>
    <property type="match status" value="1"/>
</dbReference>
<keyword evidence="9" id="KW-1185">Reference proteome</keyword>
<evidence type="ECO:0000256" key="4">
    <source>
        <dbReference type="ARBA" id="ARBA00023150"/>
    </source>
</evidence>
<dbReference type="SUPFAM" id="SSF53218">
    <property type="entry name" value="Molybdenum cofactor biosynthesis proteins"/>
    <property type="match status" value="1"/>
</dbReference>
<evidence type="ECO:0000259" key="7">
    <source>
        <dbReference type="SMART" id="SM00852"/>
    </source>
</evidence>
<evidence type="ECO:0000256" key="3">
    <source>
        <dbReference type="ARBA" id="ARBA00010763"/>
    </source>
</evidence>
<dbReference type="NCBIfam" id="TIGR00177">
    <property type="entry name" value="molyb_syn"/>
    <property type="match status" value="1"/>
</dbReference>
<dbReference type="InterPro" id="IPR036688">
    <property type="entry name" value="MoeA_C_domain_IV_sf"/>
</dbReference>
<comment type="catalytic activity">
    <reaction evidence="5">
        <text>adenylyl-molybdopterin + molybdate = Mo-molybdopterin + AMP + H(+)</text>
        <dbReference type="Rhea" id="RHEA:35047"/>
        <dbReference type="ChEBI" id="CHEBI:15378"/>
        <dbReference type="ChEBI" id="CHEBI:36264"/>
        <dbReference type="ChEBI" id="CHEBI:62727"/>
        <dbReference type="ChEBI" id="CHEBI:71302"/>
        <dbReference type="ChEBI" id="CHEBI:456215"/>
        <dbReference type="EC" id="2.10.1.1"/>
    </reaction>
</comment>
<dbReference type="InterPro" id="IPR005111">
    <property type="entry name" value="MoeA_C_domain_IV"/>
</dbReference>
<dbReference type="PANTHER" id="PTHR10192">
    <property type="entry name" value="MOLYBDOPTERIN BIOSYNTHESIS PROTEIN"/>
    <property type="match status" value="1"/>
</dbReference>
<evidence type="ECO:0000256" key="5">
    <source>
        <dbReference type="ARBA" id="ARBA00047317"/>
    </source>
</evidence>
<gene>
    <name evidence="8" type="primary">glp</name>
    <name evidence="8" type="ORF">ACFQ2T_11260</name>
</gene>
<feature type="domain" description="MoaB/Mog" evidence="7">
    <location>
        <begin position="199"/>
        <end position="336"/>
    </location>
</feature>
<keyword evidence="6" id="KW-0460">Magnesium</keyword>
<reference evidence="9" key="1">
    <citation type="journal article" date="2019" name="Int. J. Syst. Evol. Microbiol.">
        <title>The Global Catalogue of Microorganisms (GCM) 10K type strain sequencing project: providing services to taxonomists for standard genome sequencing and annotation.</title>
        <authorList>
            <consortium name="The Broad Institute Genomics Platform"/>
            <consortium name="The Broad Institute Genome Sequencing Center for Infectious Disease"/>
            <person name="Wu L."/>
            <person name="Ma J."/>
        </authorList>
    </citation>
    <scope>NUCLEOTIDE SEQUENCE [LARGE SCALE GENOMIC DNA]</scope>
    <source>
        <strain evidence="9">CCUG 58411</strain>
    </source>
</reference>
<dbReference type="SUPFAM" id="SSF63882">
    <property type="entry name" value="MoeA N-terminal region -like"/>
    <property type="match status" value="1"/>
</dbReference>
<dbReference type="EMBL" id="JBHTLN010000002">
    <property type="protein sequence ID" value="MFD1123086.1"/>
    <property type="molecule type" value="Genomic_DNA"/>
</dbReference>
<comment type="similarity">
    <text evidence="3 6">Belongs to the MoeA family.</text>
</comment>
<evidence type="ECO:0000256" key="2">
    <source>
        <dbReference type="ARBA" id="ARBA00005046"/>
    </source>
</evidence>
<dbReference type="InterPro" id="IPR036135">
    <property type="entry name" value="MoeA_linker/N_sf"/>
</dbReference>
<dbReference type="SMART" id="SM00852">
    <property type="entry name" value="MoCF_biosynth"/>
    <property type="match status" value="1"/>
</dbReference>
<keyword evidence="6" id="KW-0479">Metal-binding</keyword>
<accession>A0ABW3PET2</accession>
<proteinExistence type="inferred from homology"/>
<evidence type="ECO:0000313" key="9">
    <source>
        <dbReference type="Proteomes" id="UP001597206"/>
    </source>
</evidence>
<dbReference type="Pfam" id="PF03453">
    <property type="entry name" value="MoeA_N"/>
    <property type="match status" value="1"/>
</dbReference>
<comment type="cofactor">
    <cofactor evidence="6">
        <name>Mg(2+)</name>
        <dbReference type="ChEBI" id="CHEBI:18420"/>
    </cofactor>
</comment>
<keyword evidence="4 6" id="KW-0501">Molybdenum cofactor biosynthesis</keyword>
<dbReference type="InterPro" id="IPR001453">
    <property type="entry name" value="MoaB/Mog_dom"/>
</dbReference>
<keyword evidence="6" id="KW-0500">Molybdenum</keyword>
<dbReference type="Pfam" id="PF00994">
    <property type="entry name" value="MoCF_biosynth"/>
    <property type="match status" value="1"/>
</dbReference>
<dbReference type="Proteomes" id="UP001597206">
    <property type="component" value="Unassembled WGS sequence"/>
</dbReference>
<dbReference type="EC" id="2.10.1.1" evidence="6"/>
<evidence type="ECO:0000256" key="1">
    <source>
        <dbReference type="ARBA" id="ARBA00002901"/>
    </source>
</evidence>
<dbReference type="PANTHER" id="PTHR10192:SF5">
    <property type="entry name" value="GEPHYRIN"/>
    <property type="match status" value="1"/>
</dbReference>
<organism evidence="8 9">
    <name type="scientific">Methylophilus flavus</name>
    <dbReference type="NCBI Taxonomy" id="640084"/>
    <lineage>
        <taxon>Bacteria</taxon>
        <taxon>Pseudomonadati</taxon>
        <taxon>Pseudomonadota</taxon>
        <taxon>Betaproteobacteria</taxon>
        <taxon>Nitrosomonadales</taxon>
        <taxon>Methylophilaceae</taxon>
        <taxon>Methylophilus</taxon>
    </lineage>
</organism>
<dbReference type="InterPro" id="IPR005110">
    <property type="entry name" value="MoeA_linker/N"/>
</dbReference>
<dbReference type="Gene3D" id="2.40.340.10">
    <property type="entry name" value="MoeA, C-terminal, domain IV"/>
    <property type="match status" value="1"/>
</dbReference>
<dbReference type="InterPro" id="IPR038987">
    <property type="entry name" value="MoeA-like"/>
</dbReference>
<dbReference type="Gene3D" id="2.170.190.11">
    <property type="entry name" value="Molybdopterin biosynthesis moea protein, domain 3"/>
    <property type="match status" value="1"/>
</dbReference>
<evidence type="ECO:0000256" key="6">
    <source>
        <dbReference type="RuleBase" id="RU365090"/>
    </source>
</evidence>
<dbReference type="Pfam" id="PF03454">
    <property type="entry name" value="MoeA_C"/>
    <property type="match status" value="1"/>
</dbReference>
<dbReference type="RefSeq" id="WP_379034460.1">
    <property type="nucleotide sequence ID" value="NZ_JBHTLN010000002.1"/>
</dbReference>
<dbReference type="Gene3D" id="3.40.980.10">
    <property type="entry name" value="MoaB/Mog-like domain"/>
    <property type="match status" value="1"/>
</dbReference>
<keyword evidence="6" id="KW-0808">Transferase</keyword>
<name>A0ABW3PET2_9PROT</name>
<comment type="caution">
    <text evidence="8">The sequence shown here is derived from an EMBL/GenBank/DDBJ whole genome shotgun (WGS) entry which is preliminary data.</text>
</comment>
<dbReference type="CDD" id="cd00887">
    <property type="entry name" value="MoeA"/>
    <property type="match status" value="1"/>
</dbReference>
<protein>
    <recommendedName>
        <fullName evidence="6">Molybdopterin molybdenumtransferase</fullName>
        <ecNumber evidence="6">2.10.1.1</ecNumber>
    </recommendedName>
</protein>
<dbReference type="NCBIfam" id="NF045515">
    <property type="entry name" value="Glp_gephyrin"/>
    <property type="match status" value="1"/>
</dbReference>
<dbReference type="SUPFAM" id="SSF63867">
    <property type="entry name" value="MoeA C-terminal domain-like"/>
    <property type="match status" value="1"/>
</dbReference>